<feature type="transmembrane region" description="Helical" evidence="8">
    <location>
        <begin position="202"/>
        <end position="227"/>
    </location>
</feature>
<feature type="transmembrane region" description="Helical" evidence="8">
    <location>
        <begin position="267"/>
        <end position="287"/>
    </location>
</feature>
<feature type="transmembrane region" description="Helical" evidence="8">
    <location>
        <begin position="354"/>
        <end position="377"/>
    </location>
</feature>
<evidence type="ECO:0000256" key="1">
    <source>
        <dbReference type="ARBA" id="ARBA00004651"/>
    </source>
</evidence>
<dbReference type="InterPro" id="IPR020846">
    <property type="entry name" value="MFS_dom"/>
</dbReference>
<comment type="caution">
    <text evidence="8">Lacks conserved residue(s) required for the propagation of feature annotation.</text>
</comment>
<comment type="subcellular location">
    <subcellularLocation>
        <location evidence="8">Cell inner membrane</location>
        <topology evidence="8">Multi-pass membrane protein</topology>
    </subcellularLocation>
    <subcellularLocation>
        <location evidence="1">Cell membrane</location>
        <topology evidence="1">Multi-pass membrane protein</topology>
    </subcellularLocation>
</comment>
<feature type="transmembrane region" description="Helical" evidence="8">
    <location>
        <begin position="293"/>
        <end position="313"/>
    </location>
</feature>
<dbReference type="InterPro" id="IPR036259">
    <property type="entry name" value="MFS_trans_sf"/>
</dbReference>
<keyword evidence="6 8" id="KW-1133">Transmembrane helix</keyword>
<gene>
    <name evidence="10" type="primary">bcr_2</name>
    <name evidence="10" type="ORF">LMG27177_06196</name>
</gene>
<evidence type="ECO:0000259" key="9">
    <source>
        <dbReference type="PROSITE" id="PS50850"/>
    </source>
</evidence>
<dbReference type="Gene3D" id="1.20.1720.10">
    <property type="entry name" value="Multidrug resistance protein D"/>
    <property type="match status" value="1"/>
</dbReference>
<evidence type="ECO:0000256" key="3">
    <source>
        <dbReference type="ARBA" id="ARBA00022448"/>
    </source>
</evidence>
<keyword evidence="4" id="KW-1003">Cell membrane</keyword>
<evidence type="ECO:0000256" key="6">
    <source>
        <dbReference type="ARBA" id="ARBA00022989"/>
    </source>
</evidence>
<dbReference type="GO" id="GO:1990961">
    <property type="term" value="P:xenobiotic detoxification by transmembrane export across the plasma membrane"/>
    <property type="evidence" value="ECO:0007669"/>
    <property type="project" value="InterPro"/>
</dbReference>
<keyword evidence="3 8" id="KW-0813">Transport</keyword>
<evidence type="ECO:0000256" key="7">
    <source>
        <dbReference type="ARBA" id="ARBA00023136"/>
    </source>
</evidence>
<dbReference type="GO" id="GO:0042910">
    <property type="term" value="F:xenobiotic transmembrane transporter activity"/>
    <property type="evidence" value="ECO:0007669"/>
    <property type="project" value="InterPro"/>
</dbReference>
<dbReference type="CDD" id="cd17320">
    <property type="entry name" value="MFS_MdfA_MDR_like"/>
    <property type="match status" value="1"/>
</dbReference>
<dbReference type="PRINTS" id="PR01036">
    <property type="entry name" value="TCRTETB"/>
</dbReference>
<reference evidence="10 11" key="1">
    <citation type="submission" date="2020-04" db="EMBL/GenBank/DDBJ databases">
        <authorList>
            <person name="De Canck E."/>
        </authorList>
    </citation>
    <scope>NUCLEOTIDE SEQUENCE [LARGE SCALE GENOMIC DNA]</scope>
    <source>
        <strain evidence="10 11">LMG 27177</strain>
    </source>
</reference>
<dbReference type="RefSeq" id="WP_175165312.1">
    <property type="nucleotide sequence ID" value="NZ_CADIKI010000024.1"/>
</dbReference>
<feature type="transmembrane region" description="Helical" evidence="8">
    <location>
        <begin position="35"/>
        <end position="54"/>
    </location>
</feature>
<name>A0A6J5GTY4_9BURK</name>
<dbReference type="InterPro" id="IPR004812">
    <property type="entry name" value="Efflux_drug-R_Bcr/CmlA"/>
</dbReference>
<dbReference type="PANTHER" id="PTHR23502:SF132">
    <property type="entry name" value="POLYAMINE TRANSPORTER 2-RELATED"/>
    <property type="match status" value="1"/>
</dbReference>
<feature type="transmembrane region" description="Helical" evidence="8">
    <location>
        <begin position="152"/>
        <end position="174"/>
    </location>
</feature>
<keyword evidence="5 8" id="KW-0812">Transmembrane</keyword>
<evidence type="ECO:0000256" key="4">
    <source>
        <dbReference type="ARBA" id="ARBA00022475"/>
    </source>
</evidence>
<evidence type="ECO:0000256" key="2">
    <source>
        <dbReference type="ARBA" id="ARBA00006236"/>
    </source>
</evidence>
<dbReference type="PANTHER" id="PTHR23502">
    <property type="entry name" value="MAJOR FACILITATOR SUPERFAMILY"/>
    <property type="match status" value="1"/>
</dbReference>
<feature type="transmembrane region" description="Helical" evidence="8">
    <location>
        <begin position="325"/>
        <end position="348"/>
    </location>
</feature>
<dbReference type="GO" id="GO:0005886">
    <property type="term" value="C:plasma membrane"/>
    <property type="evidence" value="ECO:0007669"/>
    <property type="project" value="UniProtKB-SubCell"/>
</dbReference>
<evidence type="ECO:0000313" key="10">
    <source>
        <dbReference type="EMBL" id="CAB3806938.1"/>
    </source>
</evidence>
<keyword evidence="7 8" id="KW-0472">Membrane</keyword>
<protein>
    <recommendedName>
        <fullName evidence="8">Bcr/CflA family efflux transporter</fullName>
    </recommendedName>
</protein>
<feature type="domain" description="Major facilitator superfamily (MFS) profile" evidence="9">
    <location>
        <begin position="1"/>
        <end position="381"/>
    </location>
</feature>
<keyword evidence="8" id="KW-0997">Cell inner membrane</keyword>
<evidence type="ECO:0000256" key="5">
    <source>
        <dbReference type="ARBA" id="ARBA00022692"/>
    </source>
</evidence>
<proteinExistence type="inferred from homology"/>
<feature type="transmembrane region" description="Helical" evidence="8">
    <location>
        <begin position="239"/>
        <end position="260"/>
    </location>
</feature>
<sequence>MWLLVLLVLSGTLAMHMFVPALSQAARDLGADSGEMQLTISLYVLGLAFGQLFYGPLSDTFGRRPMLAIGLTAYTVAGFASAVSGSVVFLIYARLLQALGGCAGMILGRVIVSDTSSGDLAIRRLALLNLIAVAGPGLAPALGGFVTETFGWRMIFVCLGSLGILNVILVLTLLPETTIRTRRVESQVLIGDYLRLIRSPMFLGYAIGGGCATSSSYAFISAAPFILADLHRSLHEVGFLLGFLALGVLVGSAITSRIVGQIPVARLLYTANFLAFTASISFLLLAVTGKLNLMWVAGLQFLYTLSAGMTGPVAMTKAIKANPVVMGSAAGLAGFVQMGVGAVCIWLTGLGGGAGVGAGAVVTGASVVAQISFRIAARSERLTG</sequence>
<evidence type="ECO:0000256" key="8">
    <source>
        <dbReference type="RuleBase" id="RU365088"/>
    </source>
</evidence>
<organism evidence="10 11">
    <name type="scientific">Paraburkholderia fynbosensis</name>
    <dbReference type="NCBI Taxonomy" id="1200993"/>
    <lineage>
        <taxon>Bacteria</taxon>
        <taxon>Pseudomonadati</taxon>
        <taxon>Pseudomonadota</taxon>
        <taxon>Betaproteobacteria</taxon>
        <taxon>Burkholderiales</taxon>
        <taxon>Burkholderiaceae</taxon>
        <taxon>Paraburkholderia</taxon>
    </lineage>
</organism>
<dbReference type="Proteomes" id="UP000494252">
    <property type="component" value="Unassembled WGS sequence"/>
</dbReference>
<feature type="transmembrane region" description="Helical" evidence="8">
    <location>
        <begin position="124"/>
        <end position="146"/>
    </location>
</feature>
<comment type="similarity">
    <text evidence="2 8">Belongs to the major facilitator superfamily. Bcr/CmlA family.</text>
</comment>
<dbReference type="SUPFAM" id="SSF103473">
    <property type="entry name" value="MFS general substrate transporter"/>
    <property type="match status" value="1"/>
</dbReference>
<feature type="transmembrane region" description="Helical" evidence="8">
    <location>
        <begin position="66"/>
        <end position="89"/>
    </location>
</feature>
<feature type="transmembrane region" description="Helical" evidence="8">
    <location>
        <begin position="95"/>
        <end position="112"/>
    </location>
</feature>
<dbReference type="PROSITE" id="PS50850">
    <property type="entry name" value="MFS"/>
    <property type="match status" value="1"/>
</dbReference>
<evidence type="ECO:0000313" key="11">
    <source>
        <dbReference type="Proteomes" id="UP000494252"/>
    </source>
</evidence>
<accession>A0A6J5GTY4</accession>
<dbReference type="EMBL" id="CADIKI010000024">
    <property type="protein sequence ID" value="CAB3806938.1"/>
    <property type="molecule type" value="Genomic_DNA"/>
</dbReference>
<dbReference type="NCBIfam" id="TIGR00710">
    <property type="entry name" value="efflux_Bcr_CflA"/>
    <property type="match status" value="1"/>
</dbReference>
<dbReference type="AlphaFoldDB" id="A0A6J5GTY4"/>
<dbReference type="Pfam" id="PF07690">
    <property type="entry name" value="MFS_1"/>
    <property type="match status" value="1"/>
</dbReference>
<dbReference type="InterPro" id="IPR011701">
    <property type="entry name" value="MFS"/>
</dbReference>
<keyword evidence="11" id="KW-1185">Reference proteome</keyword>